<keyword evidence="2 6" id="KW-0378">Hydrolase</keyword>
<dbReference type="SUPFAM" id="SSF51126">
    <property type="entry name" value="Pectin lyase-like"/>
    <property type="match status" value="1"/>
</dbReference>
<evidence type="ECO:0000256" key="4">
    <source>
        <dbReference type="SAM" id="SignalP"/>
    </source>
</evidence>
<dbReference type="InterPro" id="IPR011050">
    <property type="entry name" value="Pectin_lyase_fold/virulence"/>
</dbReference>
<dbReference type="Gene3D" id="2.160.20.10">
    <property type="entry name" value="Single-stranded right-handed beta-helix, Pectin lyase-like"/>
    <property type="match status" value="1"/>
</dbReference>
<dbReference type="RefSeq" id="WP_015828447.1">
    <property type="nucleotide sequence ID" value="NC_012982.1"/>
</dbReference>
<evidence type="ECO:0000313" key="6">
    <source>
        <dbReference type="EMBL" id="ACT60297.1"/>
    </source>
</evidence>
<dbReference type="STRING" id="582402.Hbal_2622"/>
<dbReference type="eggNOG" id="COG4677">
    <property type="taxonomic scope" value="Bacteria"/>
</dbReference>
<feature type="domain" description="Pectinesterase catalytic" evidence="5">
    <location>
        <begin position="46"/>
        <end position="319"/>
    </location>
</feature>
<sequence>MPTSRLLASFPLVGALLAACQSTNLPEAQSLEFSVQETCEATPNCFTNIQDALNAASALNSSDWKTVSVAAGDYYEKLTIRDAKTRLIGEGIETTRIHYDAVAETAGKFHRQNWGTAGSATITVDAEDVHIEGFKIENTFDYISNDKLDNDDPKRISNSQAAALLLDIHSDKVYLNKVTLEGYQDTVFANGKRAFISNSFISGNVDFIFGNGQLLIEDSEIQSRRRGQDFEAGEVQSFIAAPSTQISDRMGIVFHTCRLTPEEGLPNHSITLGRPWHPTTRFPDGRYADPNAIGQAIYINTFMDSHIHPDHWSTMNGTARNGEKTDVFHPEDSRFHEVGSYGPGAKTSFKGTSYTDFPDMAEINTIMFDDWNEFKNRLDE</sequence>
<feature type="signal peptide" evidence="4">
    <location>
        <begin position="1"/>
        <end position="18"/>
    </location>
</feature>
<keyword evidence="3" id="KW-0063">Aspartyl esterase</keyword>
<dbReference type="KEGG" id="hba:Hbal_2622"/>
<reference evidence="7" key="1">
    <citation type="journal article" date="2011" name="J. Bacteriol.">
        <title>Genome sequences of eight morphologically diverse alphaproteobacteria.</title>
        <authorList>
            <consortium name="US DOE Joint Genome Institute"/>
            <person name="Brown P.J."/>
            <person name="Kysela D.T."/>
            <person name="Buechlein A."/>
            <person name="Hemmerich C."/>
            <person name="Brun Y.V."/>
        </authorList>
    </citation>
    <scope>NUCLEOTIDE SEQUENCE [LARGE SCALE GENOMIC DNA]</scope>
    <source>
        <strain evidence="7">ATCC 49814 / DSM 5838 / IFAM 1418</strain>
    </source>
</reference>
<name>C6XPN2_HIRBI</name>
<dbReference type="AlphaFoldDB" id="C6XPN2"/>
<dbReference type="GO" id="GO:0042545">
    <property type="term" value="P:cell wall modification"/>
    <property type="evidence" value="ECO:0007669"/>
    <property type="project" value="InterPro"/>
</dbReference>
<dbReference type="GO" id="GO:0009279">
    <property type="term" value="C:cell outer membrane"/>
    <property type="evidence" value="ECO:0007669"/>
    <property type="project" value="TreeGrafter"/>
</dbReference>
<dbReference type="InterPro" id="IPR012334">
    <property type="entry name" value="Pectin_lyas_fold"/>
</dbReference>
<evidence type="ECO:0000313" key="7">
    <source>
        <dbReference type="Proteomes" id="UP000002745"/>
    </source>
</evidence>
<accession>C6XPN2</accession>
<evidence type="ECO:0000256" key="3">
    <source>
        <dbReference type="ARBA" id="ARBA00023085"/>
    </source>
</evidence>
<organism evidence="6 7">
    <name type="scientific">Hirschia baltica (strain ATCC 49814 / DSM 5838 / IFAM 1418)</name>
    <dbReference type="NCBI Taxonomy" id="582402"/>
    <lineage>
        <taxon>Bacteria</taxon>
        <taxon>Pseudomonadati</taxon>
        <taxon>Pseudomonadota</taxon>
        <taxon>Alphaproteobacteria</taxon>
        <taxon>Hyphomonadales</taxon>
        <taxon>Hyphomonadaceae</taxon>
        <taxon>Hirschia</taxon>
    </lineage>
</organism>
<protein>
    <submittedName>
        <fullName evidence="6">Pectinesterase</fullName>
        <ecNumber evidence="6">3.1.1.11</ecNumber>
    </submittedName>
</protein>
<evidence type="ECO:0000259" key="5">
    <source>
        <dbReference type="Pfam" id="PF01095"/>
    </source>
</evidence>
<dbReference type="Proteomes" id="UP000002745">
    <property type="component" value="Chromosome"/>
</dbReference>
<dbReference type="PANTHER" id="PTHR31321">
    <property type="entry name" value="ACYL-COA THIOESTER HYDROLASE YBHC-RELATED"/>
    <property type="match status" value="1"/>
</dbReference>
<dbReference type="InterPro" id="IPR000070">
    <property type="entry name" value="Pectinesterase_cat"/>
</dbReference>
<dbReference type="EC" id="3.1.1.11" evidence="6"/>
<dbReference type="EMBL" id="CP001678">
    <property type="protein sequence ID" value="ACT60297.1"/>
    <property type="molecule type" value="Genomic_DNA"/>
</dbReference>
<keyword evidence="7" id="KW-1185">Reference proteome</keyword>
<dbReference type="GO" id="GO:0030599">
    <property type="term" value="F:pectinesterase activity"/>
    <property type="evidence" value="ECO:0007669"/>
    <property type="project" value="UniProtKB-EC"/>
</dbReference>
<evidence type="ECO:0000256" key="1">
    <source>
        <dbReference type="ARBA" id="ARBA00008891"/>
    </source>
</evidence>
<dbReference type="PROSITE" id="PS51257">
    <property type="entry name" value="PROKAR_LIPOPROTEIN"/>
    <property type="match status" value="1"/>
</dbReference>
<evidence type="ECO:0000256" key="2">
    <source>
        <dbReference type="ARBA" id="ARBA00022801"/>
    </source>
</evidence>
<feature type="chain" id="PRO_5011108967" evidence="4">
    <location>
        <begin position="19"/>
        <end position="380"/>
    </location>
</feature>
<dbReference type="PANTHER" id="PTHR31321:SF57">
    <property type="entry name" value="PECTINESTERASE 53-RELATED"/>
    <property type="match status" value="1"/>
</dbReference>
<keyword evidence="4" id="KW-0732">Signal</keyword>
<proteinExistence type="inferred from homology"/>
<dbReference type="OrthoDB" id="191551at2"/>
<gene>
    <name evidence="6" type="ordered locus">Hbal_2622</name>
</gene>
<comment type="similarity">
    <text evidence="1">Belongs to the pectinesterase family.</text>
</comment>
<dbReference type="HOGENOM" id="CLU_012243_3_1_5"/>
<dbReference type="Pfam" id="PF01095">
    <property type="entry name" value="Pectinesterase"/>
    <property type="match status" value="1"/>
</dbReference>